<reference evidence="1" key="1">
    <citation type="journal article" date="2015" name="Nature">
        <title>Complex archaea that bridge the gap between prokaryotes and eukaryotes.</title>
        <authorList>
            <person name="Spang A."/>
            <person name="Saw J.H."/>
            <person name="Jorgensen S.L."/>
            <person name="Zaremba-Niedzwiedzka K."/>
            <person name="Martijn J."/>
            <person name="Lind A.E."/>
            <person name="van Eijk R."/>
            <person name="Schleper C."/>
            <person name="Guy L."/>
            <person name="Ettema T.J."/>
        </authorList>
    </citation>
    <scope>NUCLEOTIDE SEQUENCE</scope>
</reference>
<dbReference type="AlphaFoldDB" id="A0A0F9CXJ9"/>
<dbReference type="InterPro" id="IPR010064">
    <property type="entry name" value="HK97-gp10_tail"/>
</dbReference>
<comment type="caution">
    <text evidence="1">The sequence shown here is derived from an EMBL/GenBank/DDBJ whole genome shotgun (WGS) entry which is preliminary data.</text>
</comment>
<protein>
    <submittedName>
        <fullName evidence="1">Uncharacterized protein</fullName>
    </submittedName>
</protein>
<proteinExistence type="predicted"/>
<name>A0A0F9CXJ9_9ZZZZ</name>
<sequence>MITQAALFRIANALRNELVLVCPVDTGILKNSINVGPTERGLLISMVEYGKFVEFGSNPRTIRPTRKKALKFTAGGETVIVRSVRHPGIRPTYFVRNTILNKLPGIIQRELSR</sequence>
<dbReference type="Pfam" id="PF04883">
    <property type="entry name" value="HK97-gp10_like"/>
    <property type="match status" value="1"/>
</dbReference>
<gene>
    <name evidence="1" type="ORF">LCGC14_2268950</name>
</gene>
<dbReference type="EMBL" id="LAZR01031327">
    <property type="protein sequence ID" value="KKL54083.1"/>
    <property type="molecule type" value="Genomic_DNA"/>
</dbReference>
<evidence type="ECO:0000313" key="1">
    <source>
        <dbReference type="EMBL" id="KKL54083.1"/>
    </source>
</evidence>
<accession>A0A0F9CXJ9</accession>
<organism evidence="1">
    <name type="scientific">marine sediment metagenome</name>
    <dbReference type="NCBI Taxonomy" id="412755"/>
    <lineage>
        <taxon>unclassified sequences</taxon>
        <taxon>metagenomes</taxon>
        <taxon>ecological metagenomes</taxon>
    </lineage>
</organism>